<keyword evidence="3" id="KW-1003">Cell membrane</keyword>
<dbReference type="OrthoDB" id="2365435at2"/>
<dbReference type="Gene3D" id="1.20.1640.10">
    <property type="entry name" value="Multidrug efflux transporter AcrB transmembrane domain"/>
    <property type="match status" value="2"/>
</dbReference>
<gene>
    <name evidence="10" type="ORF">EDD31_1399</name>
</gene>
<dbReference type="PANTHER" id="PTHR33406">
    <property type="entry name" value="MEMBRANE PROTEIN MJ1562-RELATED"/>
    <property type="match status" value="1"/>
</dbReference>
<feature type="transmembrane region" description="Helical" evidence="8">
    <location>
        <begin position="20"/>
        <end position="40"/>
    </location>
</feature>
<dbReference type="InterPro" id="IPR050545">
    <property type="entry name" value="Mycobact_MmpL"/>
</dbReference>
<feature type="transmembrane region" description="Helical" evidence="8">
    <location>
        <begin position="678"/>
        <end position="704"/>
    </location>
</feature>
<proteinExistence type="inferred from homology"/>
<feature type="region of interest" description="Disordered" evidence="7">
    <location>
        <begin position="473"/>
        <end position="520"/>
    </location>
</feature>
<dbReference type="Proteomes" id="UP000280668">
    <property type="component" value="Unassembled WGS sequence"/>
</dbReference>
<evidence type="ECO:0000313" key="11">
    <source>
        <dbReference type="Proteomes" id="UP000280668"/>
    </source>
</evidence>
<evidence type="ECO:0000256" key="6">
    <source>
        <dbReference type="ARBA" id="ARBA00023136"/>
    </source>
</evidence>
<dbReference type="Pfam" id="PF03176">
    <property type="entry name" value="MMPL"/>
    <property type="match status" value="2"/>
</dbReference>
<evidence type="ECO:0000256" key="7">
    <source>
        <dbReference type="SAM" id="MobiDB-lite"/>
    </source>
</evidence>
<feature type="transmembrane region" description="Helical" evidence="8">
    <location>
        <begin position="207"/>
        <end position="233"/>
    </location>
</feature>
<feature type="transmembrane region" description="Helical" evidence="8">
    <location>
        <begin position="316"/>
        <end position="337"/>
    </location>
</feature>
<keyword evidence="5 8" id="KW-1133">Transmembrane helix</keyword>
<dbReference type="AlphaFoldDB" id="A0A3N2BCP3"/>
<dbReference type="PROSITE" id="PS50156">
    <property type="entry name" value="SSD"/>
    <property type="match status" value="1"/>
</dbReference>
<comment type="similarity">
    <text evidence="2">Belongs to the resistance-nodulation-cell division (RND) (TC 2.A.6) family. MmpL subfamily.</text>
</comment>
<dbReference type="InterPro" id="IPR004869">
    <property type="entry name" value="MMPL_dom"/>
</dbReference>
<protein>
    <submittedName>
        <fullName evidence="10">RND superfamily putative drug exporter</fullName>
    </submittedName>
</protein>
<dbReference type="EMBL" id="RKHK01000001">
    <property type="protein sequence ID" value="ROR73033.1"/>
    <property type="molecule type" value="Genomic_DNA"/>
</dbReference>
<organism evidence="10 11">
    <name type="scientific">Bogoriella caseilytica</name>
    <dbReference type="NCBI Taxonomy" id="56055"/>
    <lineage>
        <taxon>Bacteria</taxon>
        <taxon>Bacillati</taxon>
        <taxon>Actinomycetota</taxon>
        <taxon>Actinomycetes</taxon>
        <taxon>Micrococcales</taxon>
        <taxon>Bogoriellaceae</taxon>
        <taxon>Bogoriella</taxon>
    </lineage>
</organism>
<evidence type="ECO:0000256" key="2">
    <source>
        <dbReference type="ARBA" id="ARBA00010157"/>
    </source>
</evidence>
<keyword evidence="11" id="KW-1185">Reference proteome</keyword>
<feature type="transmembrane region" description="Helical" evidence="8">
    <location>
        <begin position="576"/>
        <end position="595"/>
    </location>
</feature>
<feature type="domain" description="SSD" evidence="9">
    <location>
        <begin position="605"/>
        <end position="733"/>
    </location>
</feature>
<evidence type="ECO:0000256" key="3">
    <source>
        <dbReference type="ARBA" id="ARBA00022475"/>
    </source>
</evidence>
<dbReference type="SUPFAM" id="SSF82866">
    <property type="entry name" value="Multidrug efflux transporter AcrB transmembrane domain"/>
    <property type="match status" value="2"/>
</dbReference>
<evidence type="ECO:0000259" key="9">
    <source>
        <dbReference type="PROSITE" id="PS50156"/>
    </source>
</evidence>
<keyword evidence="4 8" id="KW-0812">Transmembrane</keyword>
<comment type="subcellular location">
    <subcellularLocation>
        <location evidence="1">Cell membrane</location>
        <topology evidence="1">Multi-pass membrane protein</topology>
    </subcellularLocation>
</comment>
<feature type="transmembrane region" description="Helical" evidence="8">
    <location>
        <begin position="283"/>
        <end position="304"/>
    </location>
</feature>
<feature type="transmembrane region" description="Helical" evidence="8">
    <location>
        <begin position="635"/>
        <end position="657"/>
    </location>
</feature>
<feature type="transmembrane region" description="Helical" evidence="8">
    <location>
        <begin position="710"/>
        <end position="733"/>
    </location>
</feature>
<evidence type="ECO:0000313" key="10">
    <source>
        <dbReference type="EMBL" id="ROR73033.1"/>
    </source>
</evidence>
<feature type="transmembrane region" description="Helical" evidence="8">
    <location>
        <begin position="392"/>
        <end position="410"/>
    </location>
</feature>
<evidence type="ECO:0000256" key="8">
    <source>
        <dbReference type="SAM" id="Phobius"/>
    </source>
</evidence>
<sequence length="753" mass="78611">MHSVSERDRTSRRTSLARWLVPALLVLLWIGVAGWGGPFFGQLSEVQSQSQQDFLPESAESTQVLEIRAELQDETDPPAIVVATNDGGLSPEDLAAIEELLEEVGGLEGVGTVSPLIPAEDAGADPDTVAGAQAFAAVTGESEVVEEIRAILDSAPDGITVEVTGPAAFAADLSEAFGGIDSILLLVAVAAVFLILLIVYRSPVLPLLVLTSSVAALALSVVAVYAMASAGWIDLNGQAQGILFILVIGAATDYALLLIARYRDALREEPDPLRALWRAWRAVIRPVLASAGTVVAGLLCLLLSDLTSNQALGPVASVGIVCAVLATLTFLPALLALTRRVAFFPFIPRAAPADSSSAHNSDAGGPGHKRVATRAGFWGWLAALTDRHPRRLWVGTAVFLILTAALAPTFRAAGVPESEFLLGEPESVTGQETLAELFPGGTGNPAIIIGDVEFLEELVEEIEATEGVASVALGTEPGEDGVPSADGPPTEGEGDAPDEAGGPPADAEEQEPATTEVEGREVAEIQATLSDPADSDAAIATVERLRETLPEIDANVLIGGESATTLDTRDTARSDLWTIIPLVLAVIAVILMGVLRAVIAPLLLVAATTVSFLSALGISAVFFNHVFGFSGADPVVPLFAFVFLVALGIDYSIFLATRIREEAEVIGTRRGALEGLRVTGSVITSAGIVLAATFAALAVIPLLFLVQLAFIVAVGVLIDTLIVRSLLVPGLFYDIGSRIWWPSRLAKGAHRAQ</sequence>
<reference evidence="10 11" key="1">
    <citation type="submission" date="2018-11" db="EMBL/GenBank/DDBJ databases">
        <title>Sequencing the genomes of 1000 actinobacteria strains.</title>
        <authorList>
            <person name="Klenk H.-P."/>
        </authorList>
    </citation>
    <scope>NUCLEOTIDE SEQUENCE [LARGE SCALE GENOMIC DNA]</scope>
    <source>
        <strain evidence="10 11">DSM 11294</strain>
    </source>
</reference>
<evidence type="ECO:0000256" key="1">
    <source>
        <dbReference type="ARBA" id="ARBA00004651"/>
    </source>
</evidence>
<evidence type="ECO:0000256" key="4">
    <source>
        <dbReference type="ARBA" id="ARBA00022692"/>
    </source>
</evidence>
<comment type="caution">
    <text evidence="10">The sequence shown here is derived from an EMBL/GenBank/DDBJ whole genome shotgun (WGS) entry which is preliminary data.</text>
</comment>
<feature type="transmembrane region" description="Helical" evidence="8">
    <location>
        <begin position="182"/>
        <end position="200"/>
    </location>
</feature>
<keyword evidence="6 8" id="KW-0472">Membrane</keyword>
<name>A0A3N2BCP3_9MICO</name>
<dbReference type="RefSeq" id="WP_123303509.1">
    <property type="nucleotide sequence ID" value="NZ_RKHK01000001.1"/>
</dbReference>
<feature type="transmembrane region" description="Helical" evidence="8">
    <location>
        <begin position="602"/>
        <end position="623"/>
    </location>
</feature>
<evidence type="ECO:0000256" key="5">
    <source>
        <dbReference type="ARBA" id="ARBA00022989"/>
    </source>
</evidence>
<feature type="transmembrane region" description="Helical" evidence="8">
    <location>
        <begin position="239"/>
        <end position="262"/>
    </location>
</feature>
<accession>A0A3N2BCP3</accession>
<dbReference type="GO" id="GO:0005886">
    <property type="term" value="C:plasma membrane"/>
    <property type="evidence" value="ECO:0007669"/>
    <property type="project" value="UniProtKB-SubCell"/>
</dbReference>
<dbReference type="PANTHER" id="PTHR33406:SF6">
    <property type="entry name" value="MEMBRANE PROTEIN YDGH-RELATED"/>
    <property type="match status" value="1"/>
</dbReference>
<dbReference type="InterPro" id="IPR000731">
    <property type="entry name" value="SSD"/>
</dbReference>